<dbReference type="EMBL" id="JAIWYP010000008">
    <property type="protein sequence ID" value="KAH3780364.1"/>
    <property type="molecule type" value="Genomic_DNA"/>
</dbReference>
<reference evidence="2" key="1">
    <citation type="journal article" date="2019" name="bioRxiv">
        <title>The Genome of the Zebra Mussel, Dreissena polymorpha: A Resource for Invasive Species Research.</title>
        <authorList>
            <person name="McCartney M.A."/>
            <person name="Auch B."/>
            <person name="Kono T."/>
            <person name="Mallez S."/>
            <person name="Zhang Y."/>
            <person name="Obille A."/>
            <person name="Becker A."/>
            <person name="Abrahante J.E."/>
            <person name="Garbe J."/>
            <person name="Badalamenti J.P."/>
            <person name="Herman A."/>
            <person name="Mangelson H."/>
            <person name="Liachko I."/>
            <person name="Sullivan S."/>
            <person name="Sone E.D."/>
            <person name="Koren S."/>
            <person name="Silverstein K.A.T."/>
            <person name="Beckman K.B."/>
            <person name="Gohl D.M."/>
        </authorList>
    </citation>
    <scope>NUCLEOTIDE SEQUENCE</scope>
    <source>
        <strain evidence="2">Duluth1</strain>
        <tissue evidence="2">Whole animal</tissue>
    </source>
</reference>
<dbReference type="AlphaFoldDB" id="A0A9D4IPJ6"/>
<dbReference type="GO" id="GO:0050482">
    <property type="term" value="P:arachidonate secretion"/>
    <property type="evidence" value="ECO:0007669"/>
    <property type="project" value="InterPro"/>
</dbReference>
<sequence length="61" mass="6759">MKIGIVIALTTAVMLMELHTCAAQCVPQEWTDGCSHVPDLDFEHDCNQHDVCYGCVSLDLH</sequence>
<dbReference type="GO" id="GO:0004623">
    <property type="term" value="F:phospholipase A2 activity"/>
    <property type="evidence" value="ECO:0007669"/>
    <property type="project" value="InterPro"/>
</dbReference>
<keyword evidence="1" id="KW-0732">Signal</keyword>
<dbReference type="Gene3D" id="1.20.90.10">
    <property type="entry name" value="Phospholipase A2 domain"/>
    <property type="match status" value="1"/>
</dbReference>
<keyword evidence="3" id="KW-1185">Reference proteome</keyword>
<evidence type="ECO:0000313" key="3">
    <source>
        <dbReference type="Proteomes" id="UP000828390"/>
    </source>
</evidence>
<gene>
    <name evidence="2" type="ORF">DPMN_158177</name>
</gene>
<feature type="chain" id="PRO_5038626323" evidence="1">
    <location>
        <begin position="24"/>
        <end position="61"/>
    </location>
</feature>
<dbReference type="InterPro" id="IPR036444">
    <property type="entry name" value="PLipase_A2_dom_sf"/>
</dbReference>
<evidence type="ECO:0000313" key="2">
    <source>
        <dbReference type="EMBL" id="KAH3780364.1"/>
    </source>
</evidence>
<dbReference type="Proteomes" id="UP000828390">
    <property type="component" value="Unassembled WGS sequence"/>
</dbReference>
<proteinExistence type="predicted"/>
<name>A0A9D4IPJ6_DREPO</name>
<evidence type="ECO:0000256" key="1">
    <source>
        <dbReference type="SAM" id="SignalP"/>
    </source>
</evidence>
<comment type="caution">
    <text evidence="2">The sequence shown here is derived from an EMBL/GenBank/DDBJ whole genome shotgun (WGS) entry which is preliminary data.</text>
</comment>
<reference evidence="2" key="2">
    <citation type="submission" date="2020-11" db="EMBL/GenBank/DDBJ databases">
        <authorList>
            <person name="McCartney M.A."/>
            <person name="Auch B."/>
            <person name="Kono T."/>
            <person name="Mallez S."/>
            <person name="Becker A."/>
            <person name="Gohl D.M."/>
            <person name="Silverstein K.A.T."/>
            <person name="Koren S."/>
            <person name="Bechman K.B."/>
            <person name="Herman A."/>
            <person name="Abrahante J.E."/>
            <person name="Garbe J."/>
        </authorList>
    </citation>
    <scope>NUCLEOTIDE SEQUENCE</scope>
    <source>
        <strain evidence="2">Duluth1</strain>
        <tissue evidence="2">Whole animal</tissue>
    </source>
</reference>
<feature type="signal peptide" evidence="1">
    <location>
        <begin position="1"/>
        <end position="23"/>
    </location>
</feature>
<organism evidence="2 3">
    <name type="scientific">Dreissena polymorpha</name>
    <name type="common">Zebra mussel</name>
    <name type="synonym">Mytilus polymorpha</name>
    <dbReference type="NCBI Taxonomy" id="45954"/>
    <lineage>
        <taxon>Eukaryota</taxon>
        <taxon>Metazoa</taxon>
        <taxon>Spiralia</taxon>
        <taxon>Lophotrochozoa</taxon>
        <taxon>Mollusca</taxon>
        <taxon>Bivalvia</taxon>
        <taxon>Autobranchia</taxon>
        <taxon>Heteroconchia</taxon>
        <taxon>Euheterodonta</taxon>
        <taxon>Imparidentia</taxon>
        <taxon>Neoheterodontei</taxon>
        <taxon>Myida</taxon>
        <taxon>Dreissenoidea</taxon>
        <taxon>Dreissenidae</taxon>
        <taxon>Dreissena</taxon>
    </lineage>
</organism>
<protein>
    <submittedName>
        <fullName evidence="2">Uncharacterized protein</fullName>
    </submittedName>
</protein>
<accession>A0A9D4IPJ6</accession>
<dbReference type="GO" id="GO:0006644">
    <property type="term" value="P:phospholipid metabolic process"/>
    <property type="evidence" value="ECO:0007669"/>
    <property type="project" value="InterPro"/>
</dbReference>